<dbReference type="AlphaFoldDB" id="A0A401TPQ6"/>
<reference evidence="2 3" key="1">
    <citation type="journal article" date="2018" name="Nat. Ecol. Evol.">
        <title>Shark genomes provide insights into elasmobranch evolution and the origin of vertebrates.</title>
        <authorList>
            <person name="Hara Y"/>
            <person name="Yamaguchi K"/>
            <person name="Onimaru K"/>
            <person name="Kadota M"/>
            <person name="Koyanagi M"/>
            <person name="Keeley SD"/>
            <person name="Tatsumi K"/>
            <person name="Tanaka K"/>
            <person name="Motone F"/>
            <person name="Kageyama Y"/>
            <person name="Nozu R"/>
            <person name="Adachi N"/>
            <person name="Nishimura O"/>
            <person name="Nakagawa R"/>
            <person name="Tanegashima C"/>
            <person name="Kiyatake I"/>
            <person name="Matsumoto R"/>
            <person name="Murakumo K"/>
            <person name="Nishida K"/>
            <person name="Terakita A"/>
            <person name="Kuratani S"/>
            <person name="Sato K"/>
            <person name="Hyodo S Kuraku.S."/>
        </authorList>
    </citation>
    <scope>NUCLEOTIDE SEQUENCE [LARGE SCALE GENOMIC DNA]</scope>
</reference>
<feature type="non-terminal residue" evidence="2">
    <location>
        <position position="76"/>
    </location>
</feature>
<evidence type="ECO:0000256" key="1">
    <source>
        <dbReference type="SAM" id="MobiDB-lite"/>
    </source>
</evidence>
<feature type="region of interest" description="Disordered" evidence="1">
    <location>
        <begin position="1"/>
        <end position="76"/>
    </location>
</feature>
<organism evidence="2 3">
    <name type="scientific">Chiloscyllium punctatum</name>
    <name type="common">Brownbanded bambooshark</name>
    <name type="synonym">Hemiscyllium punctatum</name>
    <dbReference type="NCBI Taxonomy" id="137246"/>
    <lineage>
        <taxon>Eukaryota</taxon>
        <taxon>Metazoa</taxon>
        <taxon>Chordata</taxon>
        <taxon>Craniata</taxon>
        <taxon>Vertebrata</taxon>
        <taxon>Chondrichthyes</taxon>
        <taxon>Elasmobranchii</taxon>
        <taxon>Galeomorphii</taxon>
        <taxon>Galeoidea</taxon>
        <taxon>Orectolobiformes</taxon>
        <taxon>Hemiscylliidae</taxon>
        <taxon>Chiloscyllium</taxon>
    </lineage>
</organism>
<feature type="compositionally biased region" description="Basic and acidic residues" evidence="1">
    <location>
        <begin position="62"/>
        <end position="76"/>
    </location>
</feature>
<feature type="compositionally biased region" description="Polar residues" evidence="1">
    <location>
        <begin position="11"/>
        <end position="23"/>
    </location>
</feature>
<protein>
    <submittedName>
        <fullName evidence="2">Uncharacterized protein</fullName>
    </submittedName>
</protein>
<dbReference type="Proteomes" id="UP000287033">
    <property type="component" value="Unassembled WGS sequence"/>
</dbReference>
<evidence type="ECO:0000313" key="3">
    <source>
        <dbReference type="Proteomes" id="UP000287033"/>
    </source>
</evidence>
<sequence length="76" mass="7974">MAGEGMESGTIAVSASHSETQPSPCDPLRAAPPTGSSGEQVGSAKGKRSSKSQDTAPSTPPKPERQRQLEHYLKLR</sequence>
<name>A0A401TPQ6_CHIPU</name>
<comment type="caution">
    <text evidence="2">The sequence shown here is derived from an EMBL/GenBank/DDBJ whole genome shotgun (WGS) entry which is preliminary data.</text>
</comment>
<dbReference type="EMBL" id="BEZZ01130756">
    <property type="protein sequence ID" value="GCC44609.1"/>
    <property type="molecule type" value="Genomic_DNA"/>
</dbReference>
<proteinExistence type="predicted"/>
<gene>
    <name evidence="2" type="ORF">chiPu_0028398</name>
</gene>
<evidence type="ECO:0000313" key="2">
    <source>
        <dbReference type="EMBL" id="GCC44609.1"/>
    </source>
</evidence>
<keyword evidence="3" id="KW-1185">Reference proteome</keyword>
<accession>A0A401TPQ6</accession>